<protein>
    <recommendedName>
        <fullName evidence="3">DUF2147 domain-containing protein</fullName>
    </recommendedName>
</protein>
<organism evidence="1 2">
    <name type="scientific">Colwellia maritima</name>
    <dbReference type="NCBI Taxonomy" id="2912588"/>
    <lineage>
        <taxon>Bacteria</taxon>
        <taxon>Pseudomonadati</taxon>
        <taxon>Pseudomonadota</taxon>
        <taxon>Gammaproteobacteria</taxon>
        <taxon>Alteromonadales</taxon>
        <taxon>Colwelliaceae</taxon>
        <taxon>Colwellia</taxon>
    </lineage>
</organism>
<evidence type="ECO:0000313" key="2">
    <source>
        <dbReference type="Proteomes" id="UP001139646"/>
    </source>
</evidence>
<dbReference type="EMBL" id="JAKKSL010000002">
    <property type="protein sequence ID" value="MCI2284259.1"/>
    <property type="molecule type" value="Genomic_DNA"/>
</dbReference>
<name>A0ABS9X258_9GAMM</name>
<accession>A0ABS9X258</accession>
<comment type="caution">
    <text evidence="1">The sequence shown here is derived from an EMBL/GenBank/DDBJ whole genome shotgun (WGS) entry which is preliminary data.</text>
</comment>
<evidence type="ECO:0008006" key="3">
    <source>
        <dbReference type="Google" id="ProtNLM"/>
    </source>
</evidence>
<keyword evidence="2" id="KW-1185">Reference proteome</keyword>
<dbReference type="Proteomes" id="UP001139646">
    <property type="component" value="Unassembled WGS sequence"/>
</dbReference>
<evidence type="ECO:0000313" key="1">
    <source>
        <dbReference type="EMBL" id="MCI2284259.1"/>
    </source>
</evidence>
<reference evidence="1" key="1">
    <citation type="submission" date="2022-01" db="EMBL/GenBank/DDBJ databases">
        <title>Colwellia maritima, isolated from seawater.</title>
        <authorList>
            <person name="Kristyanto S."/>
            <person name="Jung J."/>
            <person name="Jeon C.O."/>
        </authorList>
    </citation>
    <scope>NUCLEOTIDE SEQUENCE</scope>
    <source>
        <strain evidence="1">MSW7</strain>
    </source>
</reference>
<dbReference type="RefSeq" id="WP_242286706.1">
    <property type="nucleotide sequence ID" value="NZ_JAKKSL010000002.1"/>
</dbReference>
<sequence>MKLFALIISLSFFSQFSLVGTYEVILEGKKCQEDDYQQLNCSYKVGKDLHIEIAGIGQEDTGIAFLKSNFNGDYYGKFGLLHGCVIVNNGNSFSDFAFISPKNGKVYKSWENCKNQK</sequence>
<gene>
    <name evidence="1" type="ORF">L3081_13780</name>
</gene>
<proteinExistence type="predicted"/>